<reference evidence="2 3" key="1">
    <citation type="submission" date="2020-01" db="EMBL/GenBank/DDBJ databases">
        <authorList>
            <consortium name="DOE Joint Genome Institute"/>
            <person name="Haridas S."/>
            <person name="Albert R."/>
            <person name="Binder M."/>
            <person name="Bloem J."/>
            <person name="Labutti K."/>
            <person name="Salamov A."/>
            <person name="Andreopoulos B."/>
            <person name="Baker S.E."/>
            <person name="Barry K."/>
            <person name="Bills G."/>
            <person name="Bluhm B.H."/>
            <person name="Cannon C."/>
            <person name="Castanera R."/>
            <person name="Culley D.E."/>
            <person name="Daum C."/>
            <person name="Ezra D."/>
            <person name="Gonzalez J.B."/>
            <person name="Henrissat B."/>
            <person name="Kuo A."/>
            <person name="Liang C."/>
            <person name="Lipzen A."/>
            <person name="Lutzoni F."/>
            <person name="Magnuson J."/>
            <person name="Mondo S."/>
            <person name="Nolan M."/>
            <person name="Ohm R."/>
            <person name="Pangilinan J."/>
            <person name="Park H.-J.H."/>
            <person name="Ramirez L."/>
            <person name="Alfaro M."/>
            <person name="Sun H."/>
            <person name="Tritt A."/>
            <person name="Yoshinaga Y."/>
            <person name="Zwiers L.-H.L."/>
            <person name="Turgeon B.G."/>
            <person name="Goodwin S.B."/>
            <person name="Spatafora J.W."/>
            <person name="Crous P.W."/>
            <person name="Grigoriev I.V."/>
        </authorList>
    </citation>
    <scope>NUCLEOTIDE SEQUENCE [LARGE SCALE GENOMIC DNA]</scope>
    <source>
        <strain evidence="2 3">CBS 611.86</strain>
    </source>
</reference>
<dbReference type="InterPro" id="IPR002575">
    <property type="entry name" value="Aminoglycoside_PTrfase"/>
</dbReference>
<dbReference type="Pfam" id="PF01636">
    <property type="entry name" value="APH"/>
    <property type="match status" value="1"/>
</dbReference>
<dbReference type="SUPFAM" id="SSF56112">
    <property type="entry name" value="Protein kinase-like (PK-like)"/>
    <property type="match status" value="1"/>
</dbReference>
<evidence type="ECO:0000313" key="3">
    <source>
        <dbReference type="Proteomes" id="UP000481861"/>
    </source>
</evidence>
<organism evidence="2 3">
    <name type="scientific">Massariosphaeria phaeospora</name>
    <dbReference type="NCBI Taxonomy" id="100035"/>
    <lineage>
        <taxon>Eukaryota</taxon>
        <taxon>Fungi</taxon>
        <taxon>Dikarya</taxon>
        <taxon>Ascomycota</taxon>
        <taxon>Pezizomycotina</taxon>
        <taxon>Dothideomycetes</taxon>
        <taxon>Pleosporomycetidae</taxon>
        <taxon>Pleosporales</taxon>
        <taxon>Pleosporales incertae sedis</taxon>
        <taxon>Massariosphaeria</taxon>
    </lineage>
</organism>
<protein>
    <submittedName>
        <fullName evidence="2">Phosphotransferase enzyme family-domain-containing protein</fullName>
    </submittedName>
</protein>
<dbReference type="InterPro" id="IPR011009">
    <property type="entry name" value="Kinase-like_dom_sf"/>
</dbReference>
<sequence>MESANNSTVDPQNGLFWDMENFLGPKAKWTIEPNLAIISKIVRRELALSEDAVCSLEFLGQGALNKVYAIQCGKGNYVLRVTLPVQPELKTMSEYATITYVRRHTDIPIPRVLRYEPNNNELGFEWMIMDRVPGKPFEPMWHEVSWLMKKVMVRKLISYLVQTFQMRSNAIGSLYTADDVHRCAILDESHATSDMPGNGDGPVQHRHHLSGIVSVPLFAGNHLKHDVPRGMFKNSHDWLAARIQFVINDTTNLPDGLDEDEIESLGDCKANAERLLKALPSVFSPDQSDEEFVLHHHDLSGMNFLVDDTDKTNLQVAGVIDWECITTVPLYYACKIPKLLRKRTNDECPDPDICMNETKEDGTVEINPLYWLNREEYEKTQLRQFFLEEMGRQLPEWVKIYDESKFKADFESAVDYCGYEPTRRYVSQWLDELEKGEPKSLAEAMDN</sequence>
<dbReference type="PANTHER" id="PTHR21310">
    <property type="entry name" value="AMINOGLYCOSIDE PHOSPHOTRANSFERASE-RELATED-RELATED"/>
    <property type="match status" value="1"/>
</dbReference>
<dbReference type="EMBL" id="JAADJZ010000026">
    <property type="protein sequence ID" value="KAF2866810.1"/>
    <property type="molecule type" value="Genomic_DNA"/>
</dbReference>
<comment type="caution">
    <text evidence="2">The sequence shown here is derived from an EMBL/GenBank/DDBJ whole genome shotgun (WGS) entry which is preliminary data.</text>
</comment>
<dbReference type="PANTHER" id="PTHR21310:SF13">
    <property type="entry name" value="AMINOGLYCOSIDE PHOSPHOTRANSFERASE DOMAIN-CONTAINING PROTEIN"/>
    <property type="match status" value="1"/>
</dbReference>
<dbReference type="Gene3D" id="3.90.1200.10">
    <property type="match status" value="1"/>
</dbReference>
<dbReference type="GO" id="GO:0016740">
    <property type="term" value="F:transferase activity"/>
    <property type="evidence" value="ECO:0007669"/>
    <property type="project" value="UniProtKB-KW"/>
</dbReference>
<gene>
    <name evidence="2" type="ORF">BDV95DRAFT_583830</name>
</gene>
<dbReference type="Gene3D" id="3.30.200.20">
    <property type="entry name" value="Phosphorylase Kinase, domain 1"/>
    <property type="match status" value="1"/>
</dbReference>
<evidence type="ECO:0000313" key="2">
    <source>
        <dbReference type="EMBL" id="KAF2866810.1"/>
    </source>
</evidence>
<keyword evidence="3" id="KW-1185">Reference proteome</keyword>
<name>A0A7C8I723_9PLEO</name>
<accession>A0A7C8I723</accession>
<keyword evidence="2" id="KW-0808">Transferase</keyword>
<dbReference type="OrthoDB" id="2906425at2759"/>
<feature type="domain" description="Aminoglycoside phosphotransferase" evidence="1">
    <location>
        <begin position="56"/>
        <end position="331"/>
    </location>
</feature>
<proteinExistence type="predicted"/>
<dbReference type="Proteomes" id="UP000481861">
    <property type="component" value="Unassembled WGS sequence"/>
</dbReference>
<evidence type="ECO:0000259" key="1">
    <source>
        <dbReference type="Pfam" id="PF01636"/>
    </source>
</evidence>
<dbReference type="InterPro" id="IPR051678">
    <property type="entry name" value="AGP_Transferase"/>
</dbReference>
<dbReference type="AlphaFoldDB" id="A0A7C8I723"/>